<dbReference type="InterPro" id="IPR036291">
    <property type="entry name" value="NAD(P)-bd_dom_sf"/>
</dbReference>
<dbReference type="AlphaFoldDB" id="A0AA41YWP5"/>
<reference evidence="2" key="1">
    <citation type="submission" date="2022-05" db="EMBL/GenBank/DDBJ databases">
        <authorList>
            <person name="Pankratov T."/>
        </authorList>
    </citation>
    <scope>NUCLEOTIDE SEQUENCE</scope>
    <source>
        <strain evidence="2">BP6-180914</strain>
    </source>
</reference>
<dbReference type="InterPro" id="IPR050177">
    <property type="entry name" value="Lipid_A_modif_metabolic_enz"/>
</dbReference>
<dbReference type="RefSeq" id="WP_282584913.1">
    <property type="nucleotide sequence ID" value="NZ_JAMOIM010000006.1"/>
</dbReference>
<dbReference type="Gene3D" id="3.40.50.720">
    <property type="entry name" value="NAD(P)-binding Rossmann-like Domain"/>
    <property type="match status" value="1"/>
</dbReference>
<keyword evidence="3" id="KW-1185">Reference proteome</keyword>
<evidence type="ECO:0000313" key="2">
    <source>
        <dbReference type="EMBL" id="MCW6508542.1"/>
    </source>
</evidence>
<gene>
    <name evidence="2" type="ORF">M8523_10985</name>
</gene>
<organism evidence="2 3">
    <name type="scientific">Lichenifustis flavocetrariae</name>
    <dbReference type="NCBI Taxonomy" id="2949735"/>
    <lineage>
        <taxon>Bacteria</taxon>
        <taxon>Pseudomonadati</taxon>
        <taxon>Pseudomonadota</taxon>
        <taxon>Alphaproteobacteria</taxon>
        <taxon>Hyphomicrobiales</taxon>
        <taxon>Lichenihabitantaceae</taxon>
        <taxon>Lichenifustis</taxon>
    </lineage>
</organism>
<sequence length="340" mass="36874">MSEPSQPFALAGQRILVTGGAGFVGSHIIDALLAEADCRIVALDNMVRGRPANLAQALGSDRATLIEGDIRDHALLDRLVAESDIVFHQAALRITHCAAEPRHAFDVMAGATFDLLQSCVAHGIKKVVAASSASIYGLAPEFPTTEAAAPYSDRTLYGGFKLLNESLLRAFNDMYGLNSCALRYFNVYGTRMDIHGKYTEVLIRWMERIEAGLPPLIFGDGLQTMDFVEVRDVARANVLAALAPASDATAFNVAAGREVSLKGLAEALLRTMGRPDLTVEHHPPRAINPVERRLASTEKAQRLLGFETTIGLDEGLHELVRWWRAEREETATAMPIASAA</sequence>
<dbReference type="Proteomes" id="UP001165667">
    <property type="component" value="Unassembled WGS sequence"/>
</dbReference>
<accession>A0AA41YWP5</accession>
<dbReference type="EMBL" id="JAMOIM010000006">
    <property type="protein sequence ID" value="MCW6508542.1"/>
    <property type="molecule type" value="Genomic_DNA"/>
</dbReference>
<comment type="caution">
    <text evidence="2">The sequence shown here is derived from an EMBL/GenBank/DDBJ whole genome shotgun (WGS) entry which is preliminary data.</text>
</comment>
<name>A0AA41YWP5_9HYPH</name>
<evidence type="ECO:0000259" key="1">
    <source>
        <dbReference type="Pfam" id="PF01370"/>
    </source>
</evidence>
<evidence type="ECO:0000313" key="3">
    <source>
        <dbReference type="Proteomes" id="UP001165667"/>
    </source>
</evidence>
<proteinExistence type="predicted"/>
<protein>
    <submittedName>
        <fullName evidence="2">NAD-dependent epimerase/dehydratase family protein</fullName>
    </submittedName>
</protein>
<dbReference type="SUPFAM" id="SSF51735">
    <property type="entry name" value="NAD(P)-binding Rossmann-fold domains"/>
    <property type="match status" value="1"/>
</dbReference>
<dbReference type="PANTHER" id="PTHR43245:SF53">
    <property type="entry name" value="EPIMERASE-RELATED"/>
    <property type="match status" value="1"/>
</dbReference>
<dbReference type="PANTHER" id="PTHR43245">
    <property type="entry name" value="BIFUNCTIONAL POLYMYXIN RESISTANCE PROTEIN ARNA"/>
    <property type="match status" value="1"/>
</dbReference>
<dbReference type="InterPro" id="IPR001509">
    <property type="entry name" value="Epimerase_deHydtase"/>
</dbReference>
<feature type="domain" description="NAD-dependent epimerase/dehydratase" evidence="1">
    <location>
        <begin position="15"/>
        <end position="254"/>
    </location>
</feature>
<dbReference type="Pfam" id="PF01370">
    <property type="entry name" value="Epimerase"/>
    <property type="match status" value="1"/>
</dbReference>